<dbReference type="Gene3D" id="3.30.450.20">
    <property type="entry name" value="PAS domain"/>
    <property type="match status" value="2"/>
</dbReference>
<evidence type="ECO:0000259" key="10">
    <source>
        <dbReference type="PROSITE" id="PS50112"/>
    </source>
</evidence>
<dbReference type="InterPro" id="IPR057310">
    <property type="entry name" value="PER1-3_bHLH"/>
</dbReference>
<dbReference type="InterPro" id="IPR048814">
    <property type="entry name" value="Per1-3_PAS-A"/>
</dbReference>
<sequence length="1210" mass="131431">MLLMYDQSVVMSGGDGGQDGEEPAMPAGTAEGEGADAVASARQDGRVRLQHLTAEGQGALTGEGGQEDEEMTNSSNDLSSVANESPGSTRLCPTPSAKSSELAVSGRGHAHREAVSTVAEMKKRLPSDKQSHSKASTVEALHYALKCVKQVQANSEYYKLLMQNGQDQRRDDTVCTLEELERVTSEHNLKNTDSFVMVFSLSSGRVLYTSEQAPSLLCCKRKYLESAKFVELLFHQDVNVFYSHTAQPHLPPWSNSHSAGVLFDSAQVKSFFCRIRGSKDREGEMRYNPFRITPYLLKVQRTGSGEEEEPCCLALAERITSGYEAPRIPMDKRIFTTTHSPGCVFLEVDDRAVPLLGYMPQDLIGTSLLTCIHPEDRPLMLSMHRQILKYAGQPPFEHSPVRLRCQNGDYVTLDTSWSSFINPWSRKVAFIIGRHKVRTSPLNEDVFAARTKDYVPITYEEIKDLQAKIYKLFLQPVHNNGSSGYGSLGSNGSHEHYVGFASSSESNGNLWEDSNREPMTLQQICADVNRSKSWGQHAYLDSGQRNGPPGRLNTVRGNKESRKQTHIPSYQQINCVDNIIRYLEGCAGQVLKRKSESPSVDTTSSSSSTTEEEEEKATGVAPNAPEEATAPEDAPMGSEPAEPAAAPLRPTPGLAAEGRRLVGLTKEVLSAHTQKEEQEYVDRFRHRILQSPYSSYLQQENGSMAHSHQPGDYLRPISAGGWNRSRRAKARHKRPKPQGSSDSYASPTGPARPVPGSSWPSSESSQPQRAETYSQTSPVPLPFFPVLGNPGTEQPRAEQLPAAAPALLQPPEQLGCNFNVTPSVQGQPAMQPLQMLPLQNVQNFYSPLPLVSAQTFNPYMSPVMAVILPNYPAVTPAFPPVPSSVPQGSNVTADYAPGSASFPQPQFQVQTGPHAQTPPGLLLCSQKAASSVGEEEETAGPQALFSSSRSSSPLQLNLLQEELPKPSDGQSSTGHNHSESLLEKHAIEGDAPSESGNQDAQSTSSELLDLLLQEDARSGTGSNASGSGSGESGGSLGSGSGSGSNETSTSHTGSSNSSKYFASNDSSETSCKAHKSQEAAVERPHGFDSRVENSLWSMIQHTPERVMMTYQIHTRDQMEVLAEDREKLRALQPLQPWFSQEQREELAKVHPWIKQHTIPQEIDTQGCVSCNTGTGLAQAAQPAVPDGLLPAESLQADPVGPAADTFSGSQ</sequence>
<dbReference type="SUPFAM" id="SSF55785">
    <property type="entry name" value="PYP-like sensor domain (PAS domain)"/>
    <property type="match status" value="1"/>
</dbReference>
<dbReference type="Proteomes" id="UP000265000">
    <property type="component" value="Unplaced"/>
</dbReference>
<evidence type="ECO:0000256" key="5">
    <source>
        <dbReference type="ARBA" id="ARBA00023015"/>
    </source>
</evidence>
<reference evidence="11" key="2">
    <citation type="submission" date="2025-09" db="UniProtKB">
        <authorList>
            <consortium name="Ensembl"/>
        </authorList>
    </citation>
    <scope>IDENTIFICATION</scope>
</reference>
<dbReference type="InterPro" id="IPR000014">
    <property type="entry name" value="PAS"/>
</dbReference>
<dbReference type="InterPro" id="IPR035965">
    <property type="entry name" value="PAS-like_dom_sf"/>
</dbReference>
<keyword evidence="7" id="KW-0804">Transcription</keyword>
<dbReference type="Pfam" id="PF23170">
    <property type="entry name" value="bHLH_PER"/>
    <property type="match status" value="1"/>
</dbReference>
<evidence type="ECO:0000256" key="4">
    <source>
        <dbReference type="ARBA" id="ARBA00022737"/>
    </source>
</evidence>
<feature type="compositionally biased region" description="Basic and acidic residues" evidence="9">
    <location>
        <begin position="1075"/>
        <end position="1088"/>
    </location>
</feature>
<feature type="compositionally biased region" description="Basic residues" evidence="9">
    <location>
        <begin position="724"/>
        <end position="736"/>
    </location>
</feature>
<evidence type="ECO:0000256" key="1">
    <source>
        <dbReference type="ARBA" id="ARBA00004123"/>
    </source>
</evidence>
<feature type="compositionally biased region" description="Polar residues" evidence="9">
    <location>
        <begin position="72"/>
        <end position="88"/>
    </location>
</feature>
<dbReference type="GO" id="GO:0032922">
    <property type="term" value="P:circadian regulation of gene expression"/>
    <property type="evidence" value="ECO:0007669"/>
    <property type="project" value="TreeGrafter"/>
</dbReference>
<evidence type="ECO:0000256" key="7">
    <source>
        <dbReference type="ARBA" id="ARBA00023163"/>
    </source>
</evidence>
<dbReference type="Pfam" id="PF12114">
    <property type="entry name" value="Period_C"/>
    <property type="match status" value="1"/>
</dbReference>
<dbReference type="GO" id="GO:0005634">
    <property type="term" value="C:nucleus"/>
    <property type="evidence" value="ECO:0007669"/>
    <property type="project" value="UniProtKB-SubCell"/>
</dbReference>
<dbReference type="FunFam" id="3.30.450.20:FF:000013">
    <property type="entry name" value="Period circadian protein homolog 2"/>
    <property type="match status" value="1"/>
</dbReference>
<comment type="subcellular location">
    <subcellularLocation>
        <location evidence="2">Cytoplasm</location>
    </subcellularLocation>
    <subcellularLocation>
        <location evidence="1">Nucleus</location>
    </subcellularLocation>
</comment>
<feature type="region of interest" description="Disordered" evidence="9">
    <location>
        <begin position="702"/>
        <end position="796"/>
    </location>
</feature>
<dbReference type="PANTHER" id="PTHR11269">
    <property type="entry name" value="PERIOD CIRCADIAN PROTEIN"/>
    <property type="match status" value="1"/>
</dbReference>
<feature type="region of interest" description="Disordered" evidence="9">
    <location>
        <begin position="53"/>
        <end position="109"/>
    </location>
</feature>
<feature type="compositionally biased region" description="Polar residues" evidence="9">
    <location>
        <begin position="901"/>
        <end position="914"/>
    </location>
</feature>
<dbReference type="GO" id="GO:0000976">
    <property type="term" value="F:transcription cis-regulatory region binding"/>
    <property type="evidence" value="ECO:0007669"/>
    <property type="project" value="TreeGrafter"/>
</dbReference>
<accession>A0A3Q2TR03</accession>
<evidence type="ECO:0000256" key="2">
    <source>
        <dbReference type="ARBA" id="ARBA00004496"/>
    </source>
</evidence>
<evidence type="ECO:0000256" key="8">
    <source>
        <dbReference type="ARBA" id="ARBA00023242"/>
    </source>
</evidence>
<feature type="compositionally biased region" description="Polar residues" evidence="9">
    <location>
        <begin position="1059"/>
        <end position="1070"/>
    </location>
</feature>
<feature type="compositionally biased region" description="Low complexity" evidence="9">
    <location>
        <begin position="1043"/>
        <end position="1058"/>
    </location>
</feature>
<evidence type="ECO:0000256" key="9">
    <source>
        <dbReference type="SAM" id="MobiDB-lite"/>
    </source>
</evidence>
<dbReference type="PANTHER" id="PTHR11269:SF13">
    <property type="entry name" value="PERIOD CIRCADIAN PROTEIN HOMOLOG 3"/>
    <property type="match status" value="1"/>
</dbReference>
<dbReference type="InterPro" id="IPR022728">
    <property type="entry name" value="Period_circadian-like_C"/>
</dbReference>
<dbReference type="Pfam" id="PF08447">
    <property type="entry name" value="PAS_3"/>
    <property type="match status" value="1"/>
</dbReference>
<feature type="compositionally biased region" description="Polar residues" evidence="9">
    <location>
        <begin position="768"/>
        <end position="778"/>
    </location>
</feature>
<protein>
    <submittedName>
        <fullName evidence="11">Period circadian clock 3</fullName>
    </submittedName>
</protein>
<dbReference type="InterPro" id="IPR013655">
    <property type="entry name" value="PAS_fold_3"/>
</dbReference>
<feature type="region of interest" description="Disordered" evidence="9">
    <location>
        <begin position="1187"/>
        <end position="1210"/>
    </location>
</feature>
<dbReference type="GeneTree" id="ENSGT00940000160817"/>
<keyword evidence="8" id="KW-0539">Nucleus</keyword>
<feature type="region of interest" description="Disordered" evidence="9">
    <location>
        <begin position="883"/>
        <end position="953"/>
    </location>
</feature>
<feature type="compositionally biased region" description="Low complexity" evidence="9">
    <location>
        <begin position="597"/>
        <end position="609"/>
    </location>
</feature>
<evidence type="ECO:0000256" key="3">
    <source>
        <dbReference type="ARBA" id="ARBA00022490"/>
    </source>
</evidence>
<feature type="compositionally biased region" description="Low complexity" evidence="9">
    <location>
        <begin position="621"/>
        <end position="652"/>
    </location>
</feature>
<dbReference type="InterPro" id="IPR050760">
    <property type="entry name" value="Period_circadian_regulator"/>
</dbReference>
<dbReference type="GO" id="GO:0043153">
    <property type="term" value="P:entrainment of circadian clock by photoperiod"/>
    <property type="evidence" value="ECO:0007669"/>
    <property type="project" value="TreeGrafter"/>
</dbReference>
<feature type="region of interest" description="Disordered" evidence="9">
    <location>
        <begin position="1017"/>
        <end position="1088"/>
    </location>
</feature>
<feature type="compositionally biased region" description="Gly residues" evidence="9">
    <location>
        <begin position="1027"/>
        <end position="1042"/>
    </location>
</feature>
<reference evidence="11" key="1">
    <citation type="submission" date="2025-08" db="UniProtKB">
        <authorList>
            <consortium name="Ensembl"/>
        </authorList>
    </citation>
    <scope>IDENTIFICATION</scope>
</reference>
<feature type="compositionally biased region" description="Low complexity" evidence="9">
    <location>
        <begin position="944"/>
        <end position="953"/>
    </location>
</feature>
<feature type="compositionally biased region" description="Low complexity" evidence="9">
    <location>
        <begin position="1017"/>
        <end position="1026"/>
    </location>
</feature>
<dbReference type="GO" id="GO:0001222">
    <property type="term" value="F:transcription corepressor binding"/>
    <property type="evidence" value="ECO:0007669"/>
    <property type="project" value="TreeGrafter"/>
</dbReference>
<feature type="compositionally biased region" description="Low complexity" evidence="9">
    <location>
        <begin position="754"/>
        <end position="767"/>
    </location>
</feature>
<feature type="domain" description="PAS" evidence="10">
    <location>
        <begin position="345"/>
        <end position="391"/>
    </location>
</feature>
<keyword evidence="4" id="KW-0677">Repeat</keyword>
<keyword evidence="12" id="KW-1185">Reference proteome</keyword>
<dbReference type="FunFam" id="3.30.450.20:FF:000004">
    <property type="entry name" value="Period circadian protein homolog 3"/>
    <property type="match status" value="1"/>
</dbReference>
<dbReference type="PROSITE" id="PS50112">
    <property type="entry name" value="PAS"/>
    <property type="match status" value="1"/>
</dbReference>
<feature type="region of interest" description="Disordered" evidence="9">
    <location>
        <begin position="592"/>
        <end position="653"/>
    </location>
</feature>
<dbReference type="CDD" id="cd00130">
    <property type="entry name" value="PAS"/>
    <property type="match status" value="1"/>
</dbReference>
<organism evidence="11 12">
    <name type="scientific">Fundulus heteroclitus</name>
    <name type="common">Killifish</name>
    <name type="synonym">Mummichog</name>
    <dbReference type="NCBI Taxonomy" id="8078"/>
    <lineage>
        <taxon>Eukaryota</taxon>
        <taxon>Metazoa</taxon>
        <taxon>Chordata</taxon>
        <taxon>Craniata</taxon>
        <taxon>Vertebrata</taxon>
        <taxon>Euteleostomi</taxon>
        <taxon>Actinopterygii</taxon>
        <taxon>Neopterygii</taxon>
        <taxon>Teleostei</taxon>
        <taxon>Neoteleostei</taxon>
        <taxon>Acanthomorphata</taxon>
        <taxon>Ovalentaria</taxon>
        <taxon>Atherinomorphae</taxon>
        <taxon>Cyprinodontiformes</taxon>
        <taxon>Fundulidae</taxon>
        <taxon>Fundulus</taxon>
    </lineage>
</organism>
<dbReference type="AlphaFoldDB" id="A0A3Q2TR03"/>
<feature type="region of interest" description="Disordered" evidence="9">
    <location>
        <begin position="1"/>
        <end position="41"/>
    </location>
</feature>
<keyword evidence="3" id="KW-0963">Cytoplasm</keyword>
<evidence type="ECO:0000256" key="6">
    <source>
        <dbReference type="ARBA" id="ARBA00023108"/>
    </source>
</evidence>
<dbReference type="Ensembl" id="ENSFHET00000028308.1">
    <property type="protein sequence ID" value="ENSFHEP00000019155.1"/>
    <property type="gene ID" value="ENSFHEG00000021062.1"/>
</dbReference>
<dbReference type="SMART" id="SM00091">
    <property type="entry name" value="PAS"/>
    <property type="match status" value="2"/>
</dbReference>
<name>A0A3Q2TR03_FUNHE</name>
<dbReference type="GO" id="GO:0005737">
    <property type="term" value="C:cytoplasm"/>
    <property type="evidence" value="ECO:0007669"/>
    <property type="project" value="UniProtKB-SubCell"/>
</dbReference>
<proteinExistence type="predicted"/>
<evidence type="ECO:0000313" key="12">
    <source>
        <dbReference type="Proteomes" id="UP000265000"/>
    </source>
</evidence>
<keyword evidence="6" id="KW-0090">Biological rhythms</keyword>
<dbReference type="Pfam" id="PF21353">
    <property type="entry name" value="Per3-like_PAS-A"/>
    <property type="match status" value="1"/>
</dbReference>
<keyword evidence="5" id="KW-0805">Transcription regulation</keyword>
<evidence type="ECO:0000313" key="11">
    <source>
        <dbReference type="Ensembl" id="ENSFHEP00000019155.1"/>
    </source>
</evidence>
<dbReference type="GO" id="GO:0000122">
    <property type="term" value="P:negative regulation of transcription by RNA polymerase II"/>
    <property type="evidence" value="ECO:0007669"/>
    <property type="project" value="TreeGrafter"/>
</dbReference>
<feature type="region of interest" description="Disordered" evidence="9">
    <location>
        <begin position="538"/>
        <end position="566"/>
    </location>
</feature>